<protein>
    <recommendedName>
        <fullName evidence="3">cyclic pyranopterin monophosphate synthase</fullName>
        <ecNumber evidence="3">4.6.1.17</ecNumber>
    </recommendedName>
</protein>
<dbReference type="InterPro" id="IPR047594">
    <property type="entry name" value="MoaC_bact/euk"/>
</dbReference>
<dbReference type="SUPFAM" id="SSF55040">
    <property type="entry name" value="Molybdenum cofactor biosynthesis protein C, MoaC"/>
    <property type="match status" value="1"/>
</dbReference>
<evidence type="ECO:0000259" key="7">
    <source>
        <dbReference type="Pfam" id="PF01967"/>
    </source>
</evidence>
<accession>A0A512REF5</accession>
<proteinExistence type="predicted"/>
<evidence type="ECO:0000313" key="9">
    <source>
        <dbReference type="Proteomes" id="UP000321436"/>
    </source>
</evidence>
<sequence length="161" mass="17205">MGNDSNASGFTHLDAGGQPQMVDVGAKAETLRTAVAESRVHLPPVILQQFTGQDLITKKGSVFQTAIIAGIMAAKKTPELIPLCHTLLLDNCKVDIQLQEEEVVIRCTVRTTGKTGVEMEALTGASVAALTVYDMCKAFSHEMVIRQTKLISKSGGKHDIG</sequence>
<keyword evidence="5" id="KW-0456">Lyase</keyword>
<evidence type="ECO:0000256" key="6">
    <source>
        <dbReference type="ARBA" id="ARBA00055087"/>
    </source>
</evidence>
<dbReference type="RefSeq" id="WP_146857575.1">
    <property type="nucleotide sequence ID" value="NZ_BKAU01000001.1"/>
</dbReference>
<dbReference type="GO" id="GO:0061799">
    <property type="term" value="F:cyclic pyranopterin monophosphate synthase activity"/>
    <property type="evidence" value="ECO:0007669"/>
    <property type="project" value="UniProtKB-EC"/>
</dbReference>
<dbReference type="EMBL" id="BKAU01000001">
    <property type="protein sequence ID" value="GEP94079.1"/>
    <property type="molecule type" value="Genomic_DNA"/>
</dbReference>
<dbReference type="OrthoDB" id="9794429at2"/>
<dbReference type="CDD" id="cd01420">
    <property type="entry name" value="MoaC_PE"/>
    <property type="match status" value="1"/>
</dbReference>
<dbReference type="NCBIfam" id="TIGR00581">
    <property type="entry name" value="moaC"/>
    <property type="match status" value="1"/>
</dbReference>
<dbReference type="Gene3D" id="3.30.70.640">
    <property type="entry name" value="Molybdopterin cofactor biosynthesis C (MoaC) domain"/>
    <property type="match status" value="1"/>
</dbReference>
<comment type="pathway">
    <text evidence="2">Cofactor biosynthesis; molybdopterin biosynthesis.</text>
</comment>
<comment type="catalytic activity">
    <reaction evidence="1">
        <text>(8S)-3',8-cyclo-7,8-dihydroguanosine 5'-triphosphate = cyclic pyranopterin phosphate + diphosphate</text>
        <dbReference type="Rhea" id="RHEA:49580"/>
        <dbReference type="ChEBI" id="CHEBI:33019"/>
        <dbReference type="ChEBI" id="CHEBI:59648"/>
        <dbReference type="ChEBI" id="CHEBI:131766"/>
        <dbReference type="EC" id="4.6.1.17"/>
    </reaction>
</comment>
<evidence type="ECO:0000313" key="8">
    <source>
        <dbReference type="EMBL" id="GEP94079.1"/>
    </source>
</evidence>
<dbReference type="AlphaFoldDB" id="A0A512REF5"/>
<organism evidence="8 9">
    <name type="scientific">Chitinophaga cymbidii</name>
    <dbReference type="NCBI Taxonomy" id="1096750"/>
    <lineage>
        <taxon>Bacteria</taxon>
        <taxon>Pseudomonadati</taxon>
        <taxon>Bacteroidota</taxon>
        <taxon>Chitinophagia</taxon>
        <taxon>Chitinophagales</taxon>
        <taxon>Chitinophagaceae</taxon>
        <taxon>Chitinophaga</taxon>
    </lineage>
</organism>
<keyword evidence="9" id="KW-1185">Reference proteome</keyword>
<evidence type="ECO:0000256" key="2">
    <source>
        <dbReference type="ARBA" id="ARBA00005046"/>
    </source>
</evidence>
<dbReference type="InterPro" id="IPR050105">
    <property type="entry name" value="MoCo_biosynth_MoaA/MoaC"/>
</dbReference>
<evidence type="ECO:0000256" key="3">
    <source>
        <dbReference type="ARBA" id="ARBA00012575"/>
    </source>
</evidence>
<dbReference type="PANTHER" id="PTHR22960">
    <property type="entry name" value="MOLYBDOPTERIN COFACTOR SYNTHESIS PROTEIN A"/>
    <property type="match status" value="1"/>
</dbReference>
<gene>
    <name evidence="8" type="primary">moaC</name>
    <name evidence="8" type="ORF">CCY01nite_03390</name>
</gene>
<dbReference type="Proteomes" id="UP000321436">
    <property type="component" value="Unassembled WGS sequence"/>
</dbReference>
<name>A0A512REF5_9BACT</name>
<dbReference type="InterPro" id="IPR002820">
    <property type="entry name" value="Mopterin_CF_biosynth-C_dom"/>
</dbReference>
<comment type="function">
    <text evidence="6">Catalyzes the conversion of (8S)-3',8-cyclo-7,8-dihydroguanosine 5'-triphosphate to cyclic pyranopterin monophosphate (cPMP).</text>
</comment>
<dbReference type="InterPro" id="IPR036522">
    <property type="entry name" value="MoaC_sf"/>
</dbReference>
<dbReference type="UniPathway" id="UPA00344"/>
<keyword evidence="4" id="KW-0501">Molybdenum cofactor biosynthesis</keyword>
<comment type="caution">
    <text evidence="8">The sequence shown here is derived from an EMBL/GenBank/DDBJ whole genome shotgun (WGS) entry which is preliminary data.</text>
</comment>
<feature type="domain" description="Molybdopterin cofactor biosynthesis C (MoaC)" evidence="7">
    <location>
        <begin position="21"/>
        <end position="156"/>
    </location>
</feature>
<dbReference type="InterPro" id="IPR023045">
    <property type="entry name" value="MoaC"/>
</dbReference>
<dbReference type="Pfam" id="PF01967">
    <property type="entry name" value="MoaC"/>
    <property type="match status" value="1"/>
</dbReference>
<dbReference type="NCBIfam" id="NF006870">
    <property type="entry name" value="PRK09364.1"/>
    <property type="match status" value="1"/>
</dbReference>
<reference evidence="8 9" key="1">
    <citation type="submission" date="2019-07" db="EMBL/GenBank/DDBJ databases">
        <title>Whole genome shotgun sequence of Chitinophaga cymbidii NBRC 109752.</title>
        <authorList>
            <person name="Hosoyama A."/>
            <person name="Uohara A."/>
            <person name="Ohji S."/>
            <person name="Ichikawa N."/>
        </authorList>
    </citation>
    <scope>NUCLEOTIDE SEQUENCE [LARGE SCALE GENOMIC DNA]</scope>
    <source>
        <strain evidence="8 9">NBRC 109752</strain>
    </source>
</reference>
<dbReference type="EC" id="4.6.1.17" evidence="3"/>
<evidence type="ECO:0000256" key="5">
    <source>
        <dbReference type="ARBA" id="ARBA00023239"/>
    </source>
</evidence>
<evidence type="ECO:0000256" key="1">
    <source>
        <dbReference type="ARBA" id="ARBA00001637"/>
    </source>
</evidence>
<evidence type="ECO:0000256" key="4">
    <source>
        <dbReference type="ARBA" id="ARBA00023150"/>
    </source>
</evidence>
<dbReference type="GO" id="GO:0006777">
    <property type="term" value="P:Mo-molybdopterin cofactor biosynthetic process"/>
    <property type="evidence" value="ECO:0007669"/>
    <property type="project" value="UniProtKB-KW"/>
</dbReference>